<protein>
    <submittedName>
        <fullName evidence="1">Osmotically inducible protein C</fullName>
    </submittedName>
</protein>
<accession>A0A0B3BRE0</accession>
<proteinExistence type="predicted"/>
<sequence>MTETKTKMTFQVRSIRQDAHGSEAQCKDARIQLDTDLAGRRDAFNPAELLLAALSACMIKGIERVVPILKFSLRGVEVRIDGVRQDVPPRMESIHYEIIVDTDEPDRRLDLLHENVRKYGTVFNTVAPGTELSGVLRRGSVQE</sequence>
<name>A0A0B3BRE0_9PSED</name>
<dbReference type="AlphaFoldDB" id="A0A0B3BRE0"/>
<dbReference type="InterPro" id="IPR003718">
    <property type="entry name" value="OsmC/Ohr_fam"/>
</dbReference>
<dbReference type="RefSeq" id="WP_027591613.1">
    <property type="nucleotide sequence ID" value="NZ_FMUP01000011.1"/>
</dbReference>
<evidence type="ECO:0000313" key="2">
    <source>
        <dbReference type="Proteomes" id="UP000030980"/>
    </source>
</evidence>
<dbReference type="PANTHER" id="PTHR35368">
    <property type="entry name" value="HYDROPEROXIDE REDUCTASE"/>
    <property type="match status" value="1"/>
</dbReference>
<dbReference type="Pfam" id="PF02566">
    <property type="entry name" value="OsmC"/>
    <property type="match status" value="1"/>
</dbReference>
<dbReference type="PANTHER" id="PTHR35368:SF1">
    <property type="entry name" value="HYDROPEROXIDE REDUCTASE"/>
    <property type="match status" value="1"/>
</dbReference>
<organism evidence="1 2">
    <name type="scientific">Pseudomonas flexibilis</name>
    <dbReference type="NCBI Taxonomy" id="706570"/>
    <lineage>
        <taxon>Bacteria</taxon>
        <taxon>Pseudomonadati</taxon>
        <taxon>Pseudomonadota</taxon>
        <taxon>Gammaproteobacteria</taxon>
        <taxon>Pseudomonadales</taxon>
        <taxon>Pseudomonadaceae</taxon>
        <taxon>Pseudomonas</taxon>
    </lineage>
</organism>
<dbReference type="EMBL" id="JTAK01000008">
    <property type="protein sequence ID" value="KHO63621.1"/>
    <property type="molecule type" value="Genomic_DNA"/>
</dbReference>
<dbReference type="Proteomes" id="UP000030980">
    <property type="component" value="Unassembled WGS sequence"/>
</dbReference>
<dbReference type="InterPro" id="IPR036102">
    <property type="entry name" value="OsmC/Ohrsf"/>
</dbReference>
<keyword evidence="2" id="KW-1185">Reference proteome</keyword>
<reference evidence="1 2" key="1">
    <citation type="submission" date="2014-11" db="EMBL/GenBank/DDBJ databases">
        <title>Genome sequence of Pseudomonas tuomuerensis JCM 14085.</title>
        <authorList>
            <person name="Shin S.-K."/>
            <person name="Yi H."/>
        </authorList>
    </citation>
    <scope>NUCLEOTIDE SEQUENCE [LARGE SCALE GENOMIC DNA]</scope>
    <source>
        <strain evidence="1 2">JCM 14085</strain>
    </source>
</reference>
<dbReference type="InterPro" id="IPR052924">
    <property type="entry name" value="OsmC/Ohr_hydroprdx_reductase"/>
</dbReference>
<dbReference type="OrthoDB" id="9781312at2"/>
<dbReference type="STRING" id="706570.PT85_16220"/>
<dbReference type="InterPro" id="IPR015946">
    <property type="entry name" value="KH_dom-like_a/b"/>
</dbReference>
<dbReference type="Gene3D" id="3.30.300.20">
    <property type="match status" value="1"/>
</dbReference>
<evidence type="ECO:0000313" key="1">
    <source>
        <dbReference type="EMBL" id="KHO63621.1"/>
    </source>
</evidence>
<comment type="caution">
    <text evidence="1">The sequence shown here is derived from an EMBL/GenBank/DDBJ whole genome shotgun (WGS) entry which is preliminary data.</text>
</comment>
<dbReference type="SUPFAM" id="SSF82784">
    <property type="entry name" value="OsmC-like"/>
    <property type="match status" value="1"/>
</dbReference>
<gene>
    <name evidence="1" type="ORF">PT85_16220</name>
</gene>